<sequence length="184" mass="20756">MKRFFILALFIVTATLLRAQSEATGDTIATSPTTDTNSSLLPSTVKNHGDFLLDLGSMNLPERPSLSNFKLTVPDASKDYSFLLRPKTDVIYTQGNYTMGMSYTGFGLSNFRRMPTTLQMSSFQLKNGWKLNTYGEYDADGRRVYNPSALPWERNNFKGAFEMKSENGFGFRIEVQQGNDRPFP</sequence>
<feature type="signal peptide" evidence="1">
    <location>
        <begin position="1"/>
        <end position="19"/>
    </location>
</feature>
<dbReference type="EMBL" id="DXBX01000039">
    <property type="protein sequence ID" value="HIZ33000.1"/>
    <property type="molecule type" value="Genomic_DNA"/>
</dbReference>
<reference evidence="2" key="1">
    <citation type="journal article" date="2021" name="PeerJ">
        <title>Extensive microbial diversity within the chicken gut microbiome revealed by metagenomics and culture.</title>
        <authorList>
            <person name="Gilroy R."/>
            <person name="Ravi A."/>
            <person name="Getino M."/>
            <person name="Pursley I."/>
            <person name="Horton D.L."/>
            <person name="Alikhan N.F."/>
            <person name="Baker D."/>
            <person name="Gharbi K."/>
            <person name="Hall N."/>
            <person name="Watson M."/>
            <person name="Adriaenssens E.M."/>
            <person name="Foster-Nyarko E."/>
            <person name="Jarju S."/>
            <person name="Secka A."/>
            <person name="Antonio M."/>
            <person name="Oren A."/>
            <person name="Chaudhuri R.R."/>
            <person name="La Ragione R."/>
            <person name="Hildebrand F."/>
            <person name="Pallen M.J."/>
        </authorList>
    </citation>
    <scope>NUCLEOTIDE SEQUENCE</scope>
    <source>
        <strain evidence="2">ChiHjej9B8-1298</strain>
    </source>
</reference>
<accession>A0A9D2E923</accession>
<feature type="chain" id="PRO_5038898366" evidence="1">
    <location>
        <begin position="20"/>
        <end position="184"/>
    </location>
</feature>
<evidence type="ECO:0000313" key="2">
    <source>
        <dbReference type="EMBL" id="HIZ33000.1"/>
    </source>
</evidence>
<reference evidence="2" key="2">
    <citation type="submission" date="2021-04" db="EMBL/GenBank/DDBJ databases">
        <authorList>
            <person name="Gilroy R."/>
        </authorList>
    </citation>
    <scope>NUCLEOTIDE SEQUENCE</scope>
    <source>
        <strain evidence="2">ChiHjej9B8-1298</strain>
    </source>
</reference>
<name>A0A9D2E923_9BACE</name>
<gene>
    <name evidence="2" type="ORF">H9814_05550</name>
</gene>
<protein>
    <submittedName>
        <fullName evidence="2">Occludin</fullName>
    </submittedName>
</protein>
<dbReference type="AlphaFoldDB" id="A0A9D2E923"/>
<comment type="caution">
    <text evidence="2">The sequence shown here is derived from an EMBL/GenBank/DDBJ whole genome shotgun (WGS) entry which is preliminary data.</text>
</comment>
<evidence type="ECO:0000256" key="1">
    <source>
        <dbReference type="SAM" id="SignalP"/>
    </source>
</evidence>
<keyword evidence="1" id="KW-0732">Signal</keyword>
<organism evidence="2 3">
    <name type="scientific">Candidatus Bacteroides merdigallinarum</name>
    <dbReference type="NCBI Taxonomy" id="2838473"/>
    <lineage>
        <taxon>Bacteria</taxon>
        <taxon>Pseudomonadati</taxon>
        <taxon>Bacteroidota</taxon>
        <taxon>Bacteroidia</taxon>
        <taxon>Bacteroidales</taxon>
        <taxon>Bacteroidaceae</taxon>
        <taxon>Bacteroides</taxon>
    </lineage>
</organism>
<proteinExistence type="predicted"/>
<evidence type="ECO:0000313" key="3">
    <source>
        <dbReference type="Proteomes" id="UP000824028"/>
    </source>
</evidence>
<dbReference type="Proteomes" id="UP000824028">
    <property type="component" value="Unassembled WGS sequence"/>
</dbReference>